<dbReference type="PANTHER" id="PTHR46599:SF3">
    <property type="entry name" value="PIGGYBAC TRANSPOSABLE ELEMENT-DERIVED PROTEIN 4"/>
    <property type="match status" value="1"/>
</dbReference>
<dbReference type="InterPro" id="IPR029526">
    <property type="entry name" value="PGBD"/>
</dbReference>
<dbReference type="EMBL" id="JANEYF010002947">
    <property type="protein sequence ID" value="KAJ8940786.1"/>
    <property type="molecule type" value="Genomic_DNA"/>
</dbReference>
<dbReference type="Pfam" id="PF13843">
    <property type="entry name" value="DDE_Tnp_1_7"/>
    <property type="match status" value="2"/>
</dbReference>
<feature type="domain" description="PiggyBac transposable element-derived protein" evidence="2">
    <location>
        <begin position="102"/>
        <end position="356"/>
    </location>
</feature>
<proteinExistence type="predicted"/>
<dbReference type="Proteomes" id="UP001162156">
    <property type="component" value="Unassembled WGS sequence"/>
</dbReference>
<evidence type="ECO:0000259" key="2">
    <source>
        <dbReference type="Pfam" id="PF13843"/>
    </source>
</evidence>
<evidence type="ECO:0000313" key="4">
    <source>
        <dbReference type="Proteomes" id="UP001162156"/>
    </source>
</evidence>
<reference evidence="3" key="1">
    <citation type="journal article" date="2023" name="Insect Mol. Biol.">
        <title>Genome sequencing provides insights into the evolution of gene families encoding plant cell wall-degrading enzymes in longhorned beetles.</title>
        <authorList>
            <person name="Shin N.R."/>
            <person name="Okamura Y."/>
            <person name="Kirsch R."/>
            <person name="Pauchet Y."/>
        </authorList>
    </citation>
    <scope>NUCLEOTIDE SEQUENCE</scope>
    <source>
        <strain evidence="3">RBIC_L_NR</strain>
    </source>
</reference>
<accession>A0AAV8XP03</accession>
<feature type="compositionally biased region" description="Acidic residues" evidence="1">
    <location>
        <begin position="1"/>
        <end position="21"/>
    </location>
</feature>
<keyword evidence="4" id="KW-1185">Reference proteome</keyword>
<dbReference type="AlphaFoldDB" id="A0AAV8XP03"/>
<protein>
    <recommendedName>
        <fullName evidence="2">PiggyBac transposable element-derived protein domain-containing protein</fullName>
    </recommendedName>
</protein>
<evidence type="ECO:0000256" key="1">
    <source>
        <dbReference type="SAM" id="MobiDB-lite"/>
    </source>
</evidence>
<evidence type="ECO:0000313" key="3">
    <source>
        <dbReference type="EMBL" id="KAJ8940786.1"/>
    </source>
</evidence>
<comment type="caution">
    <text evidence="3">The sequence shown here is derived from an EMBL/GenBank/DDBJ whole genome shotgun (WGS) entry which is preliminary data.</text>
</comment>
<dbReference type="PANTHER" id="PTHR46599">
    <property type="entry name" value="PIGGYBAC TRANSPOSABLE ELEMENT-DERIVED PROTEIN 4"/>
    <property type="match status" value="1"/>
</dbReference>
<feature type="domain" description="PiggyBac transposable element-derived protein" evidence="2">
    <location>
        <begin position="358"/>
        <end position="437"/>
    </location>
</feature>
<organism evidence="3 4">
    <name type="scientific">Rhamnusium bicolor</name>
    <dbReference type="NCBI Taxonomy" id="1586634"/>
    <lineage>
        <taxon>Eukaryota</taxon>
        <taxon>Metazoa</taxon>
        <taxon>Ecdysozoa</taxon>
        <taxon>Arthropoda</taxon>
        <taxon>Hexapoda</taxon>
        <taxon>Insecta</taxon>
        <taxon>Pterygota</taxon>
        <taxon>Neoptera</taxon>
        <taxon>Endopterygota</taxon>
        <taxon>Coleoptera</taxon>
        <taxon>Polyphaga</taxon>
        <taxon>Cucujiformia</taxon>
        <taxon>Chrysomeloidea</taxon>
        <taxon>Cerambycidae</taxon>
        <taxon>Lepturinae</taxon>
        <taxon>Rhagiini</taxon>
        <taxon>Rhamnusium</taxon>
    </lineage>
</organism>
<feature type="region of interest" description="Disordered" evidence="1">
    <location>
        <begin position="1"/>
        <end position="64"/>
    </location>
</feature>
<sequence length="543" mass="63316">MNSDSEDDTFDVPNEEQDDGWDNVSDVVFLEDGNENVANNTSDDDSENEVITQRRKKARNDNEAQETITFKLRREDLVPILHDFNDVNSGCQIENLDPNPSALDIFESFITENIVEEILNQTNMFYNLFIQNNPDKALKNHKPPTMDEIYVFLAISLLMPLVKKNGIKDYWSKDIIIEIPIFGQIMSRDRYLFFLRYLHFADNSNPNKDDRLYKIRCIVDHFKSVFKRSFYPFQNIVIDESLLLFKGRLSFRQYIPSKRHRFGVKFFVMVDCETGYILDFIIYTGGTTEIKEIKKSVGKSGNIVLSLTKPYWNKGHHLYTDNWYTSPLLYEFLFHKEINCCGTVKANRQFMPPFQKTKGKGTVHMLTSMHTSAMQMTEISSNKEVEKPTCVIDYNLNMGGVDRTDMLLSTTESVRKTIKWYKKVFFHLLDLAILNSHAVCKMKTGENIPLLEFQKILRKTLIEKYRKVKPRPSGTRPYDGHSPLRLIERHFPSTYPPKPETNKKILKQCIVCAKQGKRKSTTFTCKNCDVALCFERYHTVLKF</sequence>
<gene>
    <name evidence="3" type="ORF">NQ314_010596</name>
</gene>
<name>A0AAV8XP03_9CUCU</name>